<dbReference type="RefSeq" id="WP_015772969.1">
    <property type="nucleotide sequence ID" value="NC_013173.1"/>
</dbReference>
<gene>
    <name evidence="1" type="ordered locus">Dbac_0748</name>
</gene>
<reference evidence="1 2" key="1">
    <citation type="journal article" date="2009" name="Stand. Genomic Sci.">
        <title>Complete genome sequence of Desulfomicrobium baculatum type strain (X).</title>
        <authorList>
            <person name="Copeland A."/>
            <person name="Spring S."/>
            <person name="Goker M."/>
            <person name="Schneider S."/>
            <person name="Lapidus A."/>
            <person name="Del Rio T.G."/>
            <person name="Tice H."/>
            <person name="Cheng J.F."/>
            <person name="Chen F."/>
            <person name="Nolan M."/>
            <person name="Bruce D."/>
            <person name="Goodwin L."/>
            <person name="Pitluck S."/>
            <person name="Ivanova N."/>
            <person name="Mavrommatis K."/>
            <person name="Ovchinnikova G."/>
            <person name="Pati A."/>
            <person name="Chen A."/>
            <person name="Palaniappan K."/>
            <person name="Land M."/>
            <person name="Hauser L."/>
            <person name="Chang Y.J."/>
            <person name="Jeffries C.C."/>
            <person name="Meincke L."/>
            <person name="Sims D."/>
            <person name="Brettin T."/>
            <person name="Detter J.C."/>
            <person name="Han C."/>
            <person name="Chain P."/>
            <person name="Bristow J."/>
            <person name="Eisen J.A."/>
            <person name="Markowitz V."/>
            <person name="Hugenholtz P."/>
            <person name="Kyrpides N.C."/>
            <person name="Klenk H.P."/>
            <person name="Lucas S."/>
        </authorList>
    </citation>
    <scope>NUCLEOTIDE SEQUENCE [LARGE SCALE GENOMIC DNA]</scope>
    <source>
        <strain evidence="2">DSM 4028 / VKM B-1378 / X</strain>
    </source>
</reference>
<evidence type="ECO:0000313" key="1">
    <source>
        <dbReference type="EMBL" id="ACU88869.1"/>
    </source>
</evidence>
<name>C7LNI4_DESBD</name>
<dbReference type="eggNOG" id="ENOG5033JWB">
    <property type="taxonomic scope" value="Bacteria"/>
</dbReference>
<dbReference type="EMBL" id="CP001629">
    <property type="protein sequence ID" value="ACU88869.1"/>
    <property type="molecule type" value="Genomic_DNA"/>
</dbReference>
<dbReference type="NCBIfam" id="NF041667">
    <property type="entry name" value="GvpU"/>
    <property type="match status" value="1"/>
</dbReference>
<sequence>MKDILLGIIIDMAEKEAFPEVDITLIVGGFVVSGYIISGKKFFEHNEITRILYESAKDTSTEDDKKLIKDEKSVADEPASKYEFIHLRDAQYFSDGRSSIPSNGGVYTRIKIEDVSGFNFGKITKMNTE</sequence>
<protein>
    <submittedName>
        <fullName evidence="1">Uncharacterized protein</fullName>
    </submittedName>
</protein>
<evidence type="ECO:0000313" key="2">
    <source>
        <dbReference type="Proteomes" id="UP000002216"/>
    </source>
</evidence>
<dbReference type="OrthoDB" id="8075468at2"/>
<keyword evidence="2" id="KW-1185">Reference proteome</keyword>
<organism evidence="1 2">
    <name type="scientific">Desulfomicrobium baculatum (strain DSM 4028 / VKM B-1378 / X)</name>
    <name type="common">Desulfovibrio baculatus</name>
    <dbReference type="NCBI Taxonomy" id="525897"/>
    <lineage>
        <taxon>Bacteria</taxon>
        <taxon>Pseudomonadati</taxon>
        <taxon>Thermodesulfobacteriota</taxon>
        <taxon>Desulfovibrionia</taxon>
        <taxon>Desulfovibrionales</taxon>
        <taxon>Desulfomicrobiaceae</taxon>
        <taxon>Desulfomicrobium</taxon>
    </lineage>
</organism>
<dbReference type="InterPro" id="IPR049644">
    <property type="entry name" value="GvpU-like"/>
</dbReference>
<accession>C7LNI4</accession>
<proteinExistence type="predicted"/>
<dbReference type="STRING" id="525897.Dbac_0748"/>
<dbReference type="Proteomes" id="UP000002216">
    <property type="component" value="Chromosome"/>
</dbReference>
<dbReference type="HOGENOM" id="CLU_1945258_0_0_7"/>
<dbReference type="AlphaFoldDB" id="C7LNI4"/>
<dbReference type="KEGG" id="dba:Dbac_0748"/>